<dbReference type="Proteomes" id="UP001212997">
    <property type="component" value="Unassembled WGS sequence"/>
</dbReference>
<evidence type="ECO:0008006" key="4">
    <source>
        <dbReference type="Google" id="ProtNLM"/>
    </source>
</evidence>
<dbReference type="InterPro" id="IPR036047">
    <property type="entry name" value="F-box-like_dom_sf"/>
</dbReference>
<gene>
    <name evidence="2" type="ORF">NLI96_g6090</name>
</gene>
<name>A0AAD5V1L1_9APHY</name>
<feature type="region of interest" description="Disordered" evidence="1">
    <location>
        <begin position="1"/>
        <end position="26"/>
    </location>
</feature>
<evidence type="ECO:0000313" key="3">
    <source>
        <dbReference type="Proteomes" id="UP001212997"/>
    </source>
</evidence>
<evidence type="ECO:0000256" key="1">
    <source>
        <dbReference type="SAM" id="MobiDB-lite"/>
    </source>
</evidence>
<dbReference type="EMBL" id="JANAWD010000215">
    <property type="protein sequence ID" value="KAJ3483774.1"/>
    <property type="molecule type" value="Genomic_DNA"/>
</dbReference>
<keyword evidence="3" id="KW-1185">Reference proteome</keyword>
<sequence length="347" mass="39632">MVDTTRTKTRSLPAKTLPESHLRTTTPRHPIRNVLQHPPLRHQLESSYSHMRDGPLSSMPGMGLPVELWLYIIKLLRRDPITLVACALTCSTFRCPAQKQIDMHELRFRRIDSTTYRDINDLVEELSGSSKNGRRIHRLAVEGASWVWSPEVAVSVIPLRLSRRLSKLSEMHLKGITEPMSYHVSTWRLYGRAFVSVTTLDLHSTIFPSFVDFASLVTSFPALSSLSLHDVRCRNHIVPPSIAKAPSRRKLHLQFLALRWMYNDGGWFITAFSPWFFRLSEDTAGKLEIDETVTSHRSAGHILRMARTSFRSLEIRTRSLKKSSLVLLPAELKGEHHNVEWTISKGA</sequence>
<organism evidence="2 3">
    <name type="scientific">Meripilus lineatus</name>
    <dbReference type="NCBI Taxonomy" id="2056292"/>
    <lineage>
        <taxon>Eukaryota</taxon>
        <taxon>Fungi</taxon>
        <taxon>Dikarya</taxon>
        <taxon>Basidiomycota</taxon>
        <taxon>Agaricomycotina</taxon>
        <taxon>Agaricomycetes</taxon>
        <taxon>Polyporales</taxon>
        <taxon>Meripilaceae</taxon>
        <taxon>Meripilus</taxon>
    </lineage>
</organism>
<dbReference type="AlphaFoldDB" id="A0AAD5V1L1"/>
<evidence type="ECO:0000313" key="2">
    <source>
        <dbReference type="EMBL" id="KAJ3483774.1"/>
    </source>
</evidence>
<accession>A0AAD5V1L1</accession>
<comment type="caution">
    <text evidence="2">The sequence shown here is derived from an EMBL/GenBank/DDBJ whole genome shotgun (WGS) entry which is preliminary data.</text>
</comment>
<dbReference type="SUPFAM" id="SSF81383">
    <property type="entry name" value="F-box domain"/>
    <property type="match status" value="1"/>
</dbReference>
<reference evidence="2" key="1">
    <citation type="submission" date="2022-07" db="EMBL/GenBank/DDBJ databases">
        <title>Genome Sequence of Physisporinus lineatus.</title>
        <authorList>
            <person name="Buettner E."/>
        </authorList>
    </citation>
    <scope>NUCLEOTIDE SEQUENCE</scope>
    <source>
        <strain evidence="2">VT162</strain>
    </source>
</reference>
<dbReference type="CDD" id="cd09917">
    <property type="entry name" value="F-box_SF"/>
    <property type="match status" value="1"/>
</dbReference>
<proteinExistence type="predicted"/>
<protein>
    <recommendedName>
        <fullName evidence="4">F-box domain-containing protein</fullName>
    </recommendedName>
</protein>